<organism evidence="1 2">
    <name type="scientific">Violaceomyces palustris</name>
    <dbReference type="NCBI Taxonomy" id="1673888"/>
    <lineage>
        <taxon>Eukaryota</taxon>
        <taxon>Fungi</taxon>
        <taxon>Dikarya</taxon>
        <taxon>Basidiomycota</taxon>
        <taxon>Ustilaginomycotina</taxon>
        <taxon>Ustilaginomycetes</taxon>
        <taxon>Violaceomycetales</taxon>
        <taxon>Violaceomycetaceae</taxon>
        <taxon>Violaceomyces</taxon>
    </lineage>
</organism>
<reference evidence="1 2" key="1">
    <citation type="journal article" date="2018" name="Mol. Biol. Evol.">
        <title>Broad Genomic Sampling Reveals a Smut Pathogenic Ancestry of the Fungal Clade Ustilaginomycotina.</title>
        <authorList>
            <person name="Kijpornyongpan T."/>
            <person name="Mondo S.J."/>
            <person name="Barry K."/>
            <person name="Sandor L."/>
            <person name="Lee J."/>
            <person name="Lipzen A."/>
            <person name="Pangilinan J."/>
            <person name="LaButti K."/>
            <person name="Hainaut M."/>
            <person name="Henrissat B."/>
            <person name="Grigoriev I.V."/>
            <person name="Spatafora J.W."/>
            <person name="Aime M.C."/>
        </authorList>
    </citation>
    <scope>NUCLEOTIDE SEQUENCE [LARGE SCALE GENOMIC DNA]</scope>
    <source>
        <strain evidence="1 2">SA 807</strain>
    </source>
</reference>
<keyword evidence="2" id="KW-1185">Reference proteome</keyword>
<evidence type="ECO:0000313" key="2">
    <source>
        <dbReference type="Proteomes" id="UP000245626"/>
    </source>
</evidence>
<dbReference type="Proteomes" id="UP000245626">
    <property type="component" value="Unassembled WGS sequence"/>
</dbReference>
<name>A0ACD0NS45_9BASI</name>
<evidence type="ECO:0000313" key="1">
    <source>
        <dbReference type="EMBL" id="PWN48622.1"/>
    </source>
</evidence>
<protein>
    <submittedName>
        <fullName evidence="1">Uncharacterized protein</fullName>
    </submittedName>
</protein>
<sequence>MVKRENESCKEDDESQNDQSGNVKKTRRVKSVQRKENEKEGIVTVKDCKEGSSSKRPFSKEEDTRMVEYIFKNVKISELCKHFPDRHYASVLSRVERLKKQTIEAVSR</sequence>
<accession>A0ACD0NS45</accession>
<dbReference type="EMBL" id="KZ820169">
    <property type="protein sequence ID" value="PWN48622.1"/>
    <property type="molecule type" value="Genomic_DNA"/>
</dbReference>
<gene>
    <name evidence="1" type="ORF">IE53DRAFT_381185</name>
</gene>
<proteinExistence type="predicted"/>